<dbReference type="EMBL" id="BAAAHH010000001">
    <property type="protein sequence ID" value="GAA0935787.1"/>
    <property type="molecule type" value="Genomic_DNA"/>
</dbReference>
<dbReference type="Proteomes" id="UP001500665">
    <property type="component" value="Unassembled WGS sequence"/>
</dbReference>
<gene>
    <name evidence="1" type="ORF">GCM10009550_01030</name>
</gene>
<protein>
    <submittedName>
        <fullName evidence="1">Uncharacterized protein</fullName>
    </submittedName>
</protein>
<evidence type="ECO:0000313" key="2">
    <source>
        <dbReference type="Proteomes" id="UP001500665"/>
    </source>
</evidence>
<accession>A0ABN1Q0T1</accession>
<reference evidence="1 2" key="1">
    <citation type="journal article" date="2019" name="Int. J. Syst. Evol. Microbiol.">
        <title>The Global Catalogue of Microorganisms (GCM) 10K type strain sequencing project: providing services to taxonomists for standard genome sequencing and annotation.</title>
        <authorList>
            <consortium name="The Broad Institute Genomics Platform"/>
            <consortium name="The Broad Institute Genome Sequencing Center for Infectious Disease"/>
            <person name="Wu L."/>
            <person name="Ma J."/>
        </authorList>
    </citation>
    <scope>NUCLEOTIDE SEQUENCE [LARGE SCALE GENOMIC DNA]</scope>
    <source>
        <strain evidence="1 2">JCM 10696</strain>
    </source>
</reference>
<sequence length="291" mass="31695">MSGDLREDESALVSLAVLVAESLGYSCARLPGDVLALEGRHRVRVGLRDLWQLARLMPRGDWPAVVSDHVTTVVTAVEEPLDLSDFAVIRHLLRTRVHPAGAHPGLLAARPFAPGLIEAVVVDTPTTVRTLTRAEVARWRVPDEELFALGRANVHADGLLQREELPAGSPEEPAVTVLHDWTFYAATHVLWLEEYLPLGPLGALVALPGRGMVLALALRPARDGEVLARAAARLHARADRGFREGPGSLSRRLYWWRQGGLTPLEQGEDGRTPVLPEGLLLAAVGERTAWD</sequence>
<evidence type="ECO:0000313" key="1">
    <source>
        <dbReference type="EMBL" id="GAA0935787.1"/>
    </source>
</evidence>
<name>A0ABN1Q0T1_9ACTN</name>
<dbReference type="RefSeq" id="WP_344235435.1">
    <property type="nucleotide sequence ID" value="NZ_BAAAHH010000001.1"/>
</dbReference>
<comment type="caution">
    <text evidence="1">The sequence shown here is derived from an EMBL/GenBank/DDBJ whole genome shotgun (WGS) entry which is preliminary data.</text>
</comment>
<keyword evidence="2" id="KW-1185">Reference proteome</keyword>
<organism evidence="1 2">
    <name type="scientific">Actinocorallia libanotica</name>
    <dbReference type="NCBI Taxonomy" id="46162"/>
    <lineage>
        <taxon>Bacteria</taxon>
        <taxon>Bacillati</taxon>
        <taxon>Actinomycetota</taxon>
        <taxon>Actinomycetes</taxon>
        <taxon>Streptosporangiales</taxon>
        <taxon>Thermomonosporaceae</taxon>
        <taxon>Actinocorallia</taxon>
    </lineage>
</organism>
<proteinExistence type="predicted"/>